<dbReference type="NCBIfam" id="TIGR00218">
    <property type="entry name" value="manA"/>
    <property type="match status" value="1"/>
</dbReference>
<evidence type="ECO:0000313" key="12">
    <source>
        <dbReference type="Proteomes" id="UP000789719"/>
    </source>
</evidence>
<evidence type="ECO:0000259" key="9">
    <source>
        <dbReference type="Pfam" id="PF20511"/>
    </source>
</evidence>
<keyword evidence="5 8" id="KW-0479">Metal-binding</keyword>
<accession>A0ABM8ZBL4</accession>
<dbReference type="Gene3D" id="2.60.120.10">
    <property type="entry name" value="Jelly Rolls"/>
    <property type="match status" value="2"/>
</dbReference>
<keyword evidence="6 8" id="KW-0862">Zinc</keyword>
<evidence type="ECO:0000313" key="11">
    <source>
        <dbReference type="EMBL" id="CAH0418686.1"/>
    </source>
</evidence>
<comment type="caution">
    <text evidence="11">The sequence shown here is derived from an EMBL/GenBank/DDBJ whole genome shotgun (WGS) entry which is preliminary data.</text>
</comment>
<evidence type="ECO:0000256" key="2">
    <source>
        <dbReference type="ARBA" id="ARBA00001947"/>
    </source>
</evidence>
<organism evidence="11 12">
    <name type="scientific">Periweissella ghanensis</name>
    <dbReference type="NCBI Taxonomy" id="467997"/>
    <lineage>
        <taxon>Bacteria</taxon>
        <taxon>Bacillati</taxon>
        <taxon>Bacillota</taxon>
        <taxon>Bacilli</taxon>
        <taxon>Lactobacillales</taxon>
        <taxon>Lactobacillaceae</taxon>
        <taxon>Periweissella</taxon>
    </lineage>
</organism>
<dbReference type="GO" id="GO:0004476">
    <property type="term" value="F:mannose-6-phosphate isomerase activity"/>
    <property type="evidence" value="ECO:0007669"/>
    <property type="project" value="UniProtKB-EC"/>
</dbReference>
<dbReference type="PANTHER" id="PTHR42742">
    <property type="entry name" value="TRANSCRIPTIONAL REPRESSOR MPRA"/>
    <property type="match status" value="1"/>
</dbReference>
<dbReference type="InterPro" id="IPR001250">
    <property type="entry name" value="Man6P_Isoase-1"/>
</dbReference>
<comment type="cofactor">
    <cofactor evidence="2 8">
        <name>Zn(2+)</name>
        <dbReference type="ChEBI" id="CHEBI:29105"/>
    </cofactor>
</comment>
<dbReference type="EC" id="5.3.1.8" evidence="4 8"/>
<name>A0ABM8ZBL4_9LACO</name>
<dbReference type="InterPro" id="IPR014628">
    <property type="entry name" value="Man6P_isomerase_Firm_short"/>
</dbReference>
<comment type="similarity">
    <text evidence="3 8">Belongs to the mannose-6-phosphate isomerase type 1 family.</text>
</comment>
<protein>
    <recommendedName>
        <fullName evidence="4 8">Mannose-6-phosphate isomerase</fullName>
        <ecNumber evidence="4 8">5.3.1.8</ecNumber>
    </recommendedName>
</protein>
<dbReference type="InterPro" id="IPR011051">
    <property type="entry name" value="RmlC_Cupin_sf"/>
</dbReference>
<dbReference type="InterPro" id="IPR046457">
    <property type="entry name" value="PMI_typeI_cat"/>
</dbReference>
<feature type="domain" description="Mannose-6-phosphate isomerase cupin" evidence="10">
    <location>
        <begin position="237"/>
        <end position="316"/>
    </location>
</feature>
<comment type="catalytic activity">
    <reaction evidence="1 8">
        <text>D-mannose 6-phosphate = D-fructose 6-phosphate</text>
        <dbReference type="Rhea" id="RHEA:12356"/>
        <dbReference type="ChEBI" id="CHEBI:58735"/>
        <dbReference type="ChEBI" id="CHEBI:61527"/>
        <dbReference type="EC" id="5.3.1.8"/>
    </reaction>
</comment>
<evidence type="ECO:0000256" key="6">
    <source>
        <dbReference type="ARBA" id="ARBA00022833"/>
    </source>
</evidence>
<dbReference type="InterPro" id="IPR051804">
    <property type="entry name" value="Carb_Metab_Reg_Kinase/Isom"/>
</dbReference>
<dbReference type="Pfam" id="PF20511">
    <property type="entry name" value="PMI_typeI_cat"/>
    <property type="match status" value="1"/>
</dbReference>
<evidence type="ECO:0000256" key="7">
    <source>
        <dbReference type="ARBA" id="ARBA00023235"/>
    </source>
</evidence>
<proteinExistence type="inferred from homology"/>
<feature type="domain" description="Phosphomannose isomerase type I catalytic" evidence="9">
    <location>
        <begin position="6"/>
        <end position="105"/>
    </location>
</feature>
<dbReference type="SUPFAM" id="SSF51182">
    <property type="entry name" value="RmlC-like cupins"/>
    <property type="match status" value="1"/>
</dbReference>
<dbReference type="PIRSF" id="PIRSF036894">
    <property type="entry name" value="PMI_Firm_short"/>
    <property type="match status" value="1"/>
</dbReference>
<dbReference type="RefSeq" id="WP_230098767.1">
    <property type="nucleotide sequence ID" value="NZ_CAKKNT010000013.1"/>
</dbReference>
<dbReference type="Proteomes" id="UP000789719">
    <property type="component" value="Unassembled WGS sequence"/>
</dbReference>
<dbReference type="InterPro" id="IPR049071">
    <property type="entry name" value="MPI_cupin_dom"/>
</dbReference>
<gene>
    <name evidence="11" type="primary">yvyI</name>
    <name evidence="11" type="ORF">WGH24286_01117</name>
</gene>
<dbReference type="InterPro" id="IPR014710">
    <property type="entry name" value="RmlC-like_jellyroll"/>
</dbReference>
<evidence type="ECO:0000256" key="8">
    <source>
        <dbReference type="PIRNR" id="PIRNR036894"/>
    </source>
</evidence>
<dbReference type="CDD" id="cd07010">
    <property type="entry name" value="cupin_PMI_type_I_N_bac"/>
    <property type="match status" value="1"/>
</dbReference>
<evidence type="ECO:0000256" key="3">
    <source>
        <dbReference type="ARBA" id="ARBA00010772"/>
    </source>
</evidence>
<reference evidence="11 12" key="1">
    <citation type="submission" date="2021-11" db="EMBL/GenBank/DDBJ databases">
        <authorList>
            <person name="Depoorter E."/>
        </authorList>
    </citation>
    <scope>NUCLEOTIDE SEQUENCE [LARGE SCALE GENOMIC DNA]</scope>
    <source>
        <strain evidence="11 12">LMG 24286</strain>
    </source>
</reference>
<evidence type="ECO:0000256" key="5">
    <source>
        <dbReference type="ARBA" id="ARBA00022723"/>
    </source>
</evidence>
<sequence length="319" mass="35150">MAEPLFLIPELHNKIWGGTALGEFFDFKLASDHVGEAWIISAHPNGVDTISGGTYANQTLADVWQHHKELFGGATAEKFPLLVKFLDTKEDLSIQVHPDDAYAHAHANELGKTECWYILAAKPGAKIYYGHNAQTHTELATMIANQDWEHLLRQVAVKPGEFYYIPSGTVHALGAGVLALEVQQSSDTTYRIYDFDRVDQTTGQLRELHLEDAINVINVPSKERAVHPTSQVVGSNTKTLLADEKYFNVVKWDIKRPGQTFTQPATTYTLAVVIAGSGTLTVAEKTYPLTKGQGLILPSDVLEWSIDGDVTVVLSQPNN</sequence>
<keyword evidence="12" id="KW-1185">Reference proteome</keyword>
<dbReference type="PANTHER" id="PTHR42742:SF3">
    <property type="entry name" value="FRUCTOKINASE"/>
    <property type="match status" value="1"/>
</dbReference>
<dbReference type="Pfam" id="PF21621">
    <property type="entry name" value="MPI_cupin_dom"/>
    <property type="match status" value="1"/>
</dbReference>
<dbReference type="EMBL" id="CAKKNT010000013">
    <property type="protein sequence ID" value="CAH0418686.1"/>
    <property type="molecule type" value="Genomic_DNA"/>
</dbReference>
<evidence type="ECO:0000256" key="1">
    <source>
        <dbReference type="ARBA" id="ARBA00000757"/>
    </source>
</evidence>
<keyword evidence="7 8" id="KW-0413">Isomerase</keyword>
<evidence type="ECO:0000256" key="4">
    <source>
        <dbReference type="ARBA" id="ARBA00011956"/>
    </source>
</evidence>
<evidence type="ECO:0000259" key="10">
    <source>
        <dbReference type="Pfam" id="PF21621"/>
    </source>
</evidence>